<dbReference type="Gene3D" id="3.40.50.2300">
    <property type="match status" value="1"/>
</dbReference>
<dbReference type="EMBL" id="QTJU01000003">
    <property type="protein sequence ID" value="RFM28278.1"/>
    <property type="molecule type" value="Genomic_DNA"/>
</dbReference>
<dbReference type="RefSeq" id="WP_116847524.1">
    <property type="nucleotide sequence ID" value="NZ_QTJU01000003.1"/>
</dbReference>
<name>A0A3E1NKG8_9BACT</name>
<proteinExistence type="predicted"/>
<feature type="modified residue" description="4-aspartylphosphate" evidence="1">
    <location>
        <position position="56"/>
    </location>
</feature>
<dbReference type="SMART" id="SM00850">
    <property type="entry name" value="LytTR"/>
    <property type="match status" value="1"/>
</dbReference>
<keyword evidence="4" id="KW-0238">DNA-binding</keyword>
<dbReference type="Proteomes" id="UP000261284">
    <property type="component" value="Unassembled WGS sequence"/>
</dbReference>
<keyword evidence="5" id="KW-1185">Reference proteome</keyword>
<dbReference type="SUPFAM" id="SSF52172">
    <property type="entry name" value="CheY-like"/>
    <property type="match status" value="1"/>
</dbReference>
<dbReference type="PANTHER" id="PTHR45526:SF1">
    <property type="entry name" value="TRANSCRIPTIONAL REGULATORY PROTEIN DCUR-RELATED"/>
    <property type="match status" value="1"/>
</dbReference>
<dbReference type="GO" id="GO:0000156">
    <property type="term" value="F:phosphorelay response regulator activity"/>
    <property type="evidence" value="ECO:0007669"/>
    <property type="project" value="TreeGrafter"/>
</dbReference>
<dbReference type="GO" id="GO:0003677">
    <property type="term" value="F:DNA binding"/>
    <property type="evidence" value="ECO:0007669"/>
    <property type="project" value="UniProtKB-KW"/>
</dbReference>
<dbReference type="Pfam" id="PF04397">
    <property type="entry name" value="LytTR"/>
    <property type="match status" value="1"/>
</dbReference>
<feature type="domain" description="Response regulatory" evidence="2">
    <location>
        <begin position="5"/>
        <end position="116"/>
    </location>
</feature>
<keyword evidence="1" id="KW-0597">Phosphoprotein</keyword>
<dbReference type="InterPro" id="IPR001789">
    <property type="entry name" value="Sig_transdc_resp-reg_receiver"/>
</dbReference>
<feature type="domain" description="HTH LytTR-type" evidence="3">
    <location>
        <begin position="145"/>
        <end position="199"/>
    </location>
</feature>
<sequence length="231" mass="26568">MQKYNCMIVEDEPLAAEILTDYIKQVPFLQLTHTCSDAIYAMELLQTQPVDLIFLDIHLPKVKGFDFIKTLQHPPHIIITSAYQEYALQGYELNVTDYLLKPIAFSRFLMAVNKLAPPPAQHPPAAERPWLFFMTGKKKVKVWADEILYVESLKEYSRIFTIGKSLLTKCPLHEMEALLAKFHFIRVHRSFIVARDKIEAFTATEIDIAGKQIPIGRSYKELIVSMLEQNG</sequence>
<accession>A0A3E1NKG8</accession>
<evidence type="ECO:0000313" key="4">
    <source>
        <dbReference type="EMBL" id="RFM28278.1"/>
    </source>
</evidence>
<reference evidence="4 5" key="1">
    <citation type="submission" date="2018-08" db="EMBL/GenBank/DDBJ databases">
        <title>Chitinophagaceae sp. K23C18032701, a novel bacterium isolated from forest soil.</title>
        <authorList>
            <person name="Wang C."/>
        </authorList>
    </citation>
    <scope>NUCLEOTIDE SEQUENCE [LARGE SCALE GENOMIC DNA]</scope>
    <source>
        <strain evidence="4 5">K23C18032701</strain>
    </source>
</reference>
<dbReference type="AlphaFoldDB" id="A0A3E1NKG8"/>
<gene>
    <name evidence="4" type="ORF">DXN05_12255</name>
</gene>
<protein>
    <submittedName>
        <fullName evidence="4">DNA-binding response regulator</fullName>
    </submittedName>
</protein>
<dbReference type="Gene3D" id="2.40.50.1020">
    <property type="entry name" value="LytTr DNA-binding domain"/>
    <property type="match status" value="1"/>
</dbReference>
<evidence type="ECO:0000313" key="5">
    <source>
        <dbReference type="Proteomes" id="UP000261284"/>
    </source>
</evidence>
<evidence type="ECO:0000259" key="3">
    <source>
        <dbReference type="PROSITE" id="PS50930"/>
    </source>
</evidence>
<dbReference type="SMART" id="SM00448">
    <property type="entry name" value="REC"/>
    <property type="match status" value="1"/>
</dbReference>
<dbReference type="InterPro" id="IPR007492">
    <property type="entry name" value="LytTR_DNA-bd_dom"/>
</dbReference>
<dbReference type="PANTHER" id="PTHR45526">
    <property type="entry name" value="TRANSCRIPTIONAL REGULATORY PROTEIN DPIA"/>
    <property type="match status" value="1"/>
</dbReference>
<organism evidence="4 5">
    <name type="scientific">Deminuibacter soli</name>
    <dbReference type="NCBI Taxonomy" id="2291815"/>
    <lineage>
        <taxon>Bacteria</taxon>
        <taxon>Pseudomonadati</taxon>
        <taxon>Bacteroidota</taxon>
        <taxon>Chitinophagia</taxon>
        <taxon>Chitinophagales</taxon>
        <taxon>Chitinophagaceae</taxon>
        <taxon>Deminuibacter</taxon>
    </lineage>
</organism>
<dbReference type="InterPro" id="IPR011006">
    <property type="entry name" value="CheY-like_superfamily"/>
</dbReference>
<dbReference type="InterPro" id="IPR051271">
    <property type="entry name" value="2C-system_Tx_regulators"/>
</dbReference>
<dbReference type="OrthoDB" id="1646880at2"/>
<dbReference type="PROSITE" id="PS50930">
    <property type="entry name" value="HTH_LYTTR"/>
    <property type="match status" value="1"/>
</dbReference>
<dbReference type="PROSITE" id="PS50110">
    <property type="entry name" value="RESPONSE_REGULATORY"/>
    <property type="match status" value="1"/>
</dbReference>
<comment type="caution">
    <text evidence="4">The sequence shown here is derived from an EMBL/GenBank/DDBJ whole genome shotgun (WGS) entry which is preliminary data.</text>
</comment>
<evidence type="ECO:0000256" key="1">
    <source>
        <dbReference type="PROSITE-ProRule" id="PRU00169"/>
    </source>
</evidence>
<evidence type="ECO:0000259" key="2">
    <source>
        <dbReference type="PROSITE" id="PS50110"/>
    </source>
</evidence>
<dbReference type="Pfam" id="PF00072">
    <property type="entry name" value="Response_reg"/>
    <property type="match status" value="1"/>
</dbReference>